<accession>A0A099U0W1</accession>
<keyword evidence="8" id="KW-1185">Reference proteome</keyword>
<evidence type="ECO:0000256" key="3">
    <source>
        <dbReference type="ARBA" id="ARBA00022806"/>
    </source>
</evidence>
<dbReference type="RefSeq" id="WP_034558043.1">
    <property type="nucleotide sequence ID" value="NZ_FZML01000016.1"/>
</dbReference>
<keyword evidence="2" id="KW-0378">Hydrolase</keyword>
<dbReference type="InterPro" id="IPR050474">
    <property type="entry name" value="Hel308_SKI2-like"/>
</dbReference>
<organism evidence="7 8">
    <name type="scientific">Helicobacter muridarum</name>
    <dbReference type="NCBI Taxonomy" id="216"/>
    <lineage>
        <taxon>Bacteria</taxon>
        <taxon>Pseudomonadati</taxon>
        <taxon>Campylobacterota</taxon>
        <taxon>Epsilonproteobacteria</taxon>
        <taxon>Campylobacterales</taxon>
        <taxon>Helicobacteraceae</taxon>
        <taxon>Helicobacter</taxon>
    </lineage>
</organism>
<dbReference type="GO" id="GO:0004386">
    <property type="term" value="F:helicase activity"/>
    <property type="evidence" value="ECO:0007669"/>
    <property type="project" value="UniProtKB-KW"/>
</dbReference>
<dbReference type="GO" id="GO:0003676">
    <property type="term" value="F:nucleic acid binding"/>
    <property type="evidence" value="ECO:0007669"/>
    <property type="project" value="InterPro"/>
</dbReference>
<dbReference type="PANTHER" id="PTHR47961:SF6">
    <property type="entry name" value="DNA-DIRECTED DNA POLYMERASE"/>
    <property type="match status" value="1"/>
</dbReference>
<dbReference type="SMART" id="SM00487">
    <property type="entry name" value="DEXDc"/>
    <property type="match status" value="1"/>
</dbReference>
<dbReference type="InterPro" id="IPR001650">
    <property type="entry name" value="Helicase_C-like"/>
</dbReference>
<dbReference type="AlphaFoldDB" id="A0A099U0W1"/>
<dbReference type="EMBL" id="UGJE01000002">
    <property type="protein sequence ID" value="STQ86836.1"/>
    <property type="molecule type" value="Genomic_DNA"/>
</dbReference>
<name>A0A099U0W1_9HELI</name>
<dbReference type="InterPro" id="IPR027417">
    <property type="entry name" value="P-loop_NTPase"/>
</dbReference>
<dbReference type="GO" id="GO:0005524">
    <property type="term" value="F:ATP binding"/>
    <property type="evidence" value="ECO:0007669"/>
    <property type="project" value="UniProtKB-KW"/>
</dbReference>
<reference evidence="7 8" key="1">
    <citation type="submission" date="2018-06" db="EMBL/GenBank/DDBJ databases">
        <authorList>
            <consortium name="Pathogen Informatics"/>
            <person name="Doyle S."/>
        </authorList>
    </citation>
    <scope>NUCLEOTIDE SEQUENCE [LARGE SCALE GENOMIC DNA]</scope>
    <source>
        <strain evidence="7 8">NCTC12714</strain>
    </source>
</reference>
<evidence type="ECO:0000313" key="7">
    <source>
        <dbReference type="EMBL" id="STQ86836.1"/>
    </source>
</evidence>
<dbReference type="PROSITE" id="PS51194">
    <property type="entry name" value="HELICASE_CTER"/>
    <property type="match status" value="1"/>
</dbReference>
<protein>
    <submittedName>
        <fullName evidence="7">Ski2-like helicase</fullName>
    </submittedName>
</protein>
<keyword evidence="1" id="KW-0547">Nucleotide-binding</keyword>
<dbReference type="InterPro" id="IPR014001">
    <property type="entry name" value="Helicase_ATP-bd"/>
</dbReference>
<dbReference type="PROSITE" id="PS51192">
    <property type="entry name" value="HELICASE_ATP_BIND_1"/>
    <property type="match status" value="1"/>
</dbReference>
<dbReference type="Proteomes" id="UP000255139">
    <property type="component" value="Unassembled WGS sequence"/>
</dbReference>
<feature type="domain" description="Helicase C-terminal" evidence="6">
    <location>
        <begin position="272"/>
        <end position="449"/>
    </location>
</feature>
<keyword evidence="4" id="KW-0067">ATP-binding</keyword>
<dbReference type="Gene3D" id="3.40.50.300">
    <property type="entry name" value="P-loop containing nucleotide triphosphate hydrolases"/>
    <property type="match status" value="2"/>
</dbReference>
<gene>
    <name evidence="7" type="ORF">NCTC12714_01647</name>
</gene>
<keyword evidence="3 7" id="KW-0347">Helicase</keyword>
<dbReference type="Pfam" id="PF00270">
    <property type="entry name" value="DEAD"/>
    <property type="match status" value="1"/>
</dbReference>
<evidence type="ECO:0000256" key="2">
    <source>
        <dbReference type="ARBA" id="ARBA00022801"/>
    </source>
</evidence>
<evidence type="ECO:0000256" key="4">
    <source>
        <dbReference type="ARBA" id="ARBA00022840"/>
    </source>
</evidence>
<proteinExistence type="predicted"/>
<dbReference type="InterPro" id="IPR011545">
    <property type="entry name" value="DEAD/DEAH_box_helicase_dom"/>
</dbReference>
<dbReference type="SUPFAM" id="SSF52540">
    <property type="entry name" value="P-loop containing nucleoside triphosphate hydrolases"/>
    <property type="match status" value="1"/>
</dbReference>
<evidence type="ECO:0000259" key="6">
    <source>
        <dbReference type="PROSITE" id="PS51194"/>
    </source>
</evidence>
<evidence type="ECO:0000259" key="5">
    <source>
        <dbReference type="PROSITE" id="PS51192"/>
    </source>
</evidence>
<evidence type="ECO:0000256" key="1">
    <source>
        <dbReference type="ARBA" id="ARBA00022741"/>
    </source>
</evidence>
<dbReference type="GO" id="GO:0016787">
    <property type="term" value="F:hydrolase activity"/>
    <property type="evidence" value="ECO:0007669"/>
    <property type="project" value="UniProtKB-KW"/>
</dbReference>
<feature type="domain" description="Helicase ATP-binding" evidence="5">
    <location>
        <begin position="92"/>
        <end position="249"/>
    </location>
</feature>
<sequence>MMTNEQIFDECKRIYTLEDKEKANELFRLLDKIGDKQAYPHVLNHLIREVGIYPYINQDTAIFSDRLVCECFKADVGENEPKILHREQSRILKRLLEGENLILSAPTSFGKSFIIDALIAIKKPSNILIIVPTISLMDEARRRLTLKFGGEYHIITTSGSQLKDKNIFIFPQERALEYFENLREKSLDLFIVDEFYKMSNKDRRTHILHNIVNKFKNIAKQKYYICPNADDIEDKSKNKIFLAGLKKEILTITTVALNKFDLSKETGSKELKIQNLLKNEIGKSLIYVSTKPNSKKLCKILLKFIKAGNEELNSFSQWLQKYYAREWDFATNIKNGIGQHNSAIHRYIQQLQVKLFSENPSMNIMVSTTSLIEGVNTAARNIIIWNNQVANDSLNSFTYKNIIGRGGRMFKYFVGNIYLLDNENKIEEKEVEKIDINPDEEFLYRNDLENPDLESKKLIEQKLFSLIKDKQKFQKLISYIKNYKIIMNIENVLQIIESVNEIMKSIKHLNNDNPDSWGLLEVKSVGNIFSNNDKKLDRAYKNIKVFAKYNWNGTSTLLNNSTINIDDYFNIEKIIVFDIASFFNDINEIQQILYPDKHINISPFVSKLSNAFLPSVVYTLEEFGLPRMLSKKLHKYNFINFENNDLKIDEALEKFKESNVEEIINLFKKYKDFDGFDEYILKYFYNGLGK</sequence>
<evidence type="ECO:0000313" key="8">
    <source>
        <dbReference type="Proteomes" id="UP000255139"/>
    </source>
</evidence>
<dbReference type="PANTHER" id="PTHR47961">
    <property type="entry name" value="DNA POLYMERASE THETA, PUTATIVE (AFU_ORTHOLOGUE AFUA_1G05260)-RELATED"/>
    <property type="match status" value="1"/>
</dbReference>